<dbReference type="NCBIfam" id="TIGR00476">
    <property type="entry name" value="selD"/>
    <property type="match status" value="1"/>
</dbReference>
<dbReference type="GO" id="GO:0046872">
    <property type="term" value="F:metal ion binding"/>
    <property type="evidence" value="ECO:0007669"/>
    <property type="project" value="UniProtKB-KW"/>
</dbReference>
<dbReference type="PANTHER" id="PTHR10256:SF0">
    <property type="entry name" value="INACTIVE SELENIDE, WATER DIKINASE-LIKE PROTEIN-RELATED"/>
    <property type="match status" value="1"/>
</dbReference>
<dbReference type="HAMAP" id="MF_00625">
    <property type="entry name" value="SelD"/>
    <property type="match status" value="1"/>
</dbReference>
<feature type="domain" description="PurM-like C-terminal" evidence="10">
    <location>
        <begin position="246"/>
        <end position="438"/>
    </location>
</feature>
<dbReference type="CDD" id="cd02195">
    <property type="entry name" value="SelD"/>
    <property type="match status" value="1"/>
</dbReference>
<dbReference type="NCBIfam" id="NF002098">
    <property type="entry name" value="PRK00943.1"/>
    <property type="match status" value="1"/>
</dbReference>
<evidence type="ECO:0000256" key="6">
    <source>
        <dbReference type="ARBA" id="ARBA00022840"/>
    </source>
</evidence>
<keyword evidence="2" id="KW-0808">Transferase</keyword>
<feature type="domain" description="PurM-like N-terminal" evidence="9">
    <location>
        <begin position="126"/>
        <end position="232"/>
    </location>
</feature>
<keyword evidence="12" id="KW-1185">Reference proteome</keyword>
<dbReference type="Pfam" id="PF02769">
    <property type="entry name" value="AIRS_C"/>
    <property type="match status" value="1"/>
</dbReference>
<dbReference type="OrthoDB" id="409395at2759"/>
<dbReference type="GO" id="GO:0005737">
    <property type="term" value="C:cytoplasm"/>
    <property type="evidence" value="ECO:0007669"/>
    <property type="project" value="TreeGrafter"/>
</dbReference>
<reference evidence="11 12" key="1">
    <citation type="journal article" date="2018" name="PLoS ONE">
        <title>The draft genome of Kipferlia bialata reveals reductive genome evolution in fornicate parasites.</title>
        <authorList>
            <person name="Tanifuji G."/>
            <person name="Takabayashi S."/>
            <person name="Kume K."/>
            <person name="Takagi M."/>
            <person name="Nakayama T."/>
            <person name="Kamikawa R."/>
            <person name="Inagaki Y."/>
            <person name="Hashimoto T."/>
        </authorList>
    </citation>
    <scope>NUCLEOTIDE SEQUENCE [LARGE SCALE GENOMIC DNA]</scope>
    <source>
        <strain evidence="11">NY0173</strain>
    </source>
</reference>
<dbReference type="EMBL" id="BDIP01002966">
    <property type="protein sequence ID" value="GIQ87092.1"/>
    <property type="molecule type" value="Genomic_DNA"/>
</dbReference>
<protein>
    <submittedName>
        <fullName evidence="11">Selenophosphate synthetase, class I</fullName>
    </submittedName>
</protein>
<dbReference type="InterPro" id="IPR004536">
    <property type="entry name" value="SPS/SelD"/>
</dbReference>
<comment type="caution">
    <text evidence="11">The sequence shown here is derived from an EMBL/GenBank/DDBJ whole genome shotgun (WGS) entry which is preliminary data.</text>
</comment>
<dbReference type="AlphaFoldDB" id="A0A9K3D1P5"/>
<dbReference type="Gene3D" id="3.90.650.10">
    <property type="entry name" value="PurM-like C-terminal domain"/>
    <property type="match status" value="1"/>
</dbReference>
<keyword evidence="3" id="KW-0479">Metal-binding</keyword>
<evidence type="ECO:0000313" key="11">
    <source>
        <dbReference type="EMBL" id="GIQ87092.1"/>
    </source>
</evidence>
<dbReference type="InterPro" id="IPR023061">
    <property type="entry name" value="SelD_I"/>
</dbReference>
<proteinExistence type="inferred from homology"/>
<keyword evidence="8" id="KW-0711">Selenium</keyword>
<dbReference type="Proteomes" id="UP000265618">
    <property type="component" value="Unassembled WGS sequence"/>
</dbReference>
<dbReference type="FunFam" id="3.30.1330.10:FF:000003">
    <property type="entry name" value="Selenide, water dikinase"/>
    <property type="match status" value="1"/>
</dbReference>
<dbReference type="Gene3D" id="3.90.1150.10">
    <property type="entry name" value="Aspartate Aminotransferase, domain 1"/>
    <property type="match status" value="1"/>
</dbReference>
<sequence>VAVSAGAACHSDSITVSPILQAMHVPLDYAMGTLRVSGGWGLTPQQVMEAGVTVAAAALPLLPSVSGSAPVCQMVEEGQEVKLTHFTQGQGCACKLRPLALERVLRKVSASSVHDPNILVGNNTADDACVYDMGDGTAVVATVDFFTPVCDDPYTFGMISASNALSDVYAMASTPLFALAIVGFPSTRLPESALAQILQGGTDKCQEAGIAVVGGHTVESPEPLFGLCVFGRAPLSDIRRNVGVSQGDWLVLTKPLGVGVLSTAIKKGLTEGGASQTACDTMAALNLYAAEVVAGPQHKDNVTALTDVTGFGLSGHLLEMLGEAEEGSDTLAAVLHWDSLPLIPEAVTALRTYGNQVVPGGTDNNREWLRQRGAAPALCPSGPLCPTHTEILAVDAQTSGGLLIAVKGKAEADALVSALSAKEGVPCACVIGRVVSKAEADTLHKGDSTRLVLAHSSVAGEV</sequence>
<dbReference type="InterPro" id="IPR016188">
    <property type="entry name" value="PurM-like_N"/>
</dbReference>
<dbReference type="PANTHER" id="PTHR10256">
    <property type="entry name" value="SELENIDE, WATER DIKINASE"/>
    <property type="match status" value="1"/>
</dbReference>
<evidence type="ECO:0000256" key="3">
    <source>
        <dbReference type="ARBA" id="ARBA00022723"/>
    </source>
</evidence>
<evidence type="ECO:0000256" key="7">
    <source>
        <dbReference type="ARBA" id="ARBA00022842"/>
    </source>
</evidence>
<keyword evidence="4" id="KW-0547">Nucleotide-binding</keyword>
<gene>
    <name evidence="11" type="ORF">KIPB_009062</name>
</gene>
<accession>A0A9K3D1P5</accession>
<dbReference type="Pfam" id="PF00586">
    <property type="entry name" value="AIRS"/>
    <property type="match status" value="1"/>
</dbReference>
<evidence type="ECO:0000259" key="9">
    <source>
        <dbReference type="Pfam" id="PF00586"/>
    </source>
</evidence>
<evidence type="ECO:0000256" key="1">
    <source>
        <dbReference type="ARBA" id="ARBA00008026"/>
    </source>
</evidence>
<dbReference type="SUPFAM" id="SSF55326">
    <property type="entry name" value="PurM N-terminal domain-like"/>
    <property type="match status" value="1"/>
</dbReference>
<keyword evidence="7" id="KW-0460">Magnesium</keyword>
<evidence type="ECO:0000259" key="10">
    <source>
        <dbReference type="Pfam" id="PF02769"/>
    </source>
</evidence>
<evidence type="ECO:0000256" key="4">
    <source>
        <dbReference type="ARBA" id="ARBA00022741"/>
    </source>
</evidence>
<feature type="non-terminal residue" evidence="11">
    <location>
        <position position="1"/>
    </location>
</feature>
<dbReference type="InterPro" id="IPR036676">
    <property type="entry name" value="PurM-like_C_sf"/>
</dbReference>
<keyword evidence="6" id="KW-0067">ATP-binding</keyword>
<keyword evidence="5" id="KW-0418">Kinase</keyword>
<evidence type="ECO:0000313" key="12">
    <source>
        <dbReference type="Proteomes" id="UP000265618"/>
    </source>
</evidence>
<organism evidence="11 12">
    <name type="scientific">Kipferlia bialata</name>
    <dbReference type="NCBI Taxonomy" id="797122"/>
    <lineage>
        <taxon>Eukaryota</taxon>
        <taxon>Metamonada</taxon>
        <taxon>Carpediemonas-like organisms</taxon>
        <taxon>Kipferlia</taxon>
    </lineage>
</organism>
<dbReference type="SUPFAM" id="SSF56042">
    <property type="entry name" value="PurM C-terminal domain-like"/>
    <property type="match status" value="1"/>
</dbReference>
<dbReference type="GO" id="GO:0016260">
    <property type="term" value="P:selenocysteine biosynthetic process"/>
    <property type="evidence" value="ECO:0007669"/>
    <property type="project" value="InterPro"/>
</dbReference>
<dbReference type="GO" id="GO:0005524">
    <property type="term" value="F:ATP binding"/>
    <property type="evidence" value="ECO:0007669"/>
    <property type="project" value="UniProtKB-KW"/>
</dbReference>
<dbReference type="InterPro" id="IPR015422">
    <property type="entry name" value="PyrdxlP-dep_Trfase_small"/>
</dbReference>
<name>A0A9K3D1P5_9EUKA</name>
<evidence type="ECO:0000256" key="5">
    <source>
        <dbReference type="ARBA" id="ARBA00022777"/>
    </source>
</evidence>
<dbReference type="Gene3D" id="3.30.1330.10">
    <property type="entry name" value="PurM-like, N-terminal domain"/>
    <property type="match status" value="1"/>
</dbReference>
<dbReference type="InterPro" id="IPR036921">
    <property type="entry name" value="PurM-like_N_sf"/>
</dbReference>
<dbReference type="InterPro" id="IPR010918">
    <property type="entry name" value="PurM-like_C_dom"/>
</dbReference>
<dbReference type="GO" id="GO:0004756">
    <property type="term" value="F:selenide, water dikinase activity"/>
    <property type="evidence" value="ECO:0007669"/>
    <property type="project" value="InterPro"/>
</dbReference>
<evidence type="ECO:0000256" key="2">
    <source>
        <dbReference type="ARBA" id="ARBA00022679"/>
    </source>
</evidence>
<comment type="similarity">
    <text evidence="1">Belongs to the selenophosphate synthase 1 family. Class I subfamily.</text>
</comment>
<evidence type="ECO:0000256" key="8">
    <source>
        <dbReference type="ARBA" id="ARBA00023266"/>
    </source>
</evidence>